<reference evidence="1 2" key="1">
    <citation type="submission" date="2006-03" db="EMBL/GenBank/DDBJ databases">
        <authorList>
            <person name="Bartlett D.H."/>
            <person name="Valle G."/>
            <person name="Lauro F.M."/>
            <person name="Vezzi A."/>
            <person name="Simonato F."/>
            <person name="Eloe E."/>
            <person name="Vitulo N."/>
            <person name="Stratton T.K."/>
            <person name="D'angelo M."/>
            <person name="Ferriera S."/>
            <person name="Johnson J."/>
            <person name="Kravitz S."/>
            <person name="Beeson K."/>
            <person name="Sutton G."/>
            <person name="Rogers Y."/>
            <person name="Friedman R."/>
            <person name="Frazier M."/>
            <person name="Venter J.C."/>
        </authorList>
    </citation>
    <scope>NUCLEOTIDE SEQUENCE [LARGE SCALE GENOMIC DNA]</scope>
    <source>
        <strain evidence="1 2">3TCK</strain>
    </source>
</reference>
<dbReference type="EMBL" id="AAPH01000052">
    <property type="protein sequence ID" value="EAS40622.1"/>
    <property type="molecule type" value="Genomic_DNA"/>
</dbReference>
<accession>Q1YWI0</accession>
<proteinExistence type="predicted"/>
<protein>
    <submittedName>
        <fullName evidence="1">Uncharacterized protein</fullName>
    </submittedName>
</protein>
<dbReference type="AlphaFoldDB" id="Q1YWI0"/>
<name>Q1YWI0_9GAMM</name>
<evidence type="ECO:0000313" key="1">
    <source>
        <dbReference type="EMBL" id="EAS40622.1"/>
    </source>
</evidence>
<dbReference type="RefSeq" id="WP_006230070.1">
    <property type="nucleotide sequence ID" value="NZ_CH724134.1"/>
</dbReference>
<dbReference type="Proteomes" id="UP000003789">
    <property type="component" value="Unassembled WGS sequence"/>
</dbReference>
<dbReference type="HOGENOM" id="CLU_2992737_0_0_6"/>
<gene>
    <name evidence="1" type="ORF">P3TCK_10233</name>
</gene>
<evidence type="ECO:0000313" key="2">
    <source>
        <dbReference type="Proteomes" id="UP000003789"/>
    </source>
</evidence>
<organism evidence="1 2">
    <name type="scientific">Photobacterium profundum 3TCK</name>
    <dbReference type="NCBI Taxonomy" id="314280"/>
    <lineage>
        <taxon>Bacteria</taxon>
        <taxon>Pseudomonadati</taxon>
        <taxon>Pseudomonadota</taxon>
        <taxon>Gammaproteobacteria</taxon>
        <taxon>Vibrionales</taxon>
        <taxon>Vibrionaceae</taxon>
        <taxon>Photobacterium</taxon>
    </lineage>
</organism>
<sequence>MMAAEITPTDRQILIKDILEECDHRLKDAGFEIADLLPEGKRLLFSSVYKQLINEHK</sequence>
<comment type="caution">
    <text evidence="1">The sequence shown here is derived from an EMBL/GenBank/DDBJ whole genome shotgun (WGS) entry which is preliminary data.</text>
</comment>